<gene>
    <name evidence="1" type="ORF">PGRAT_15805</name>
</gene>
<dbReference type="Gene3D" id="1.10.340.20">
    <property type="entry name" value="Apc36109-like domain"/>
    <property type="match status" value="1"/>
</dbReference>
<dbReference type="Proteomes" id="UP000029500">
    <property type="component" value="Chromosome"/>
</dbReference>
<organism evidence="1 2">
    <name type="scientific">Paenibacillus graminis</name>
    <dbReference type="NCBI Taxonomy" id="189425"/>
    <lineage>
        <taxon>Bacteria</taxon>
        <taxon>Bacillati</taxon>
        <taxon>Bacillota</taxon>
        <taxon>Bacilli</taxon>
        <taxon>Bacillales</taxon>
        <taxon>Paenibacillaceae</taxon>
        <taxon>Paenibacillus</taxon>
    </lineage>
</organism>
<accession>A0A089M9B4</accession>
<dbReference type="EMBL" id="CP009287">
    <property type="protein sequence ID" value="AIQ68920.1"/>
    <property type="molecule type" value="Genomic_DNA"/>
</dbReference>
<sequence>MGQHPSTSQTAILKQKYTELYPQAEALVNAWDPIGLIGGGAPPDEYDCITVQLLELLDQGKNAAEIYEFILQELYDHFGMGLNSVKEENLGSYIKKHKDFSSEIVHWYEELKFTVDLD</sequence>
<reference evidence="1 2" key="1">
    <citation type="submission" date="2014-08" db="EMBL/GenBank/DDBJ databases">
        <title>Comparative genomics of the Paenibacillus odorifer group.</title>
        <authorList>
            <person name="den Bakker H.C."/>
            <person name="Tsai Y.-C."/>
            <person name="Martin N."/>
            <person name="Korlach J."/>
            <person name="Wiedmann M."/>
        </authorList>
    </citation>
    <scope>NUCLEOTIDE SEQUENCE [LARGE SCALE GENOMIC DNA]</scope>
    <source>
        <strain evidence="1 2">DSM 15220</strain>
    </source>
</reference>
<dbReference type="KEGG" id="pgm:PGRAT_15805"/>
<evidence type="ECO:0000313" key="1">
    <source>
        <dbReference type="EMBL" id="AIQ68920.1"/>
    </source>
</evidence>
<evidence type="ECO:0000313" key="2">
    <source>
        <dbReference type="Proteomes" id="UP000029500"/>
    </source>
</evidence>
<keyword evidence="2" id="KW-1185">Reference proteome</keyword>
<dbReference type="eggNOG" id="ENOG50349C7">
    <property type="taxonomic scope" value="Bacteria"/>
</dbReference>
<dbReference type="STRING" id="189425.PGRAT_15805"/>
<evidence type="ECO:0008006" key="3">
    <source>
        <dbReference type="Google" id="ProtNLM"/>
    </source>
</evidence>
<dbReference type="InterPro" id="IPR023162">
    <property type="entry name" value="Apc36109-like_dom_sf"/>
</dbReference>
<name>A0A089M9B4_9BACL</name>
<dbReference type="HOGENOM" id="CLU_2070750_0_0_9"/>
<dbReference type="AlphaFoldDB" id="A0A089M9B4"/>
<proteinExistence type="predicted"/>
<dbReference type="OrthoDB" id="2665787at2"/>
<protein>
    <recommendedName>
        <fullName evidence="3">DUF1871 family protein</fullName>
    </recommendedName>
</protein>
<dbReference type="RefSeq" id="WP_025703291.1">
    <property type="nucleotide sequence ID" value="NZ_CP009287.1"/>
</dbReference>